<dbReference type="InterPro" id="IPR012677">
    <property type="entry name" value="Nucleotide-bd_a/b_plait_sf"/>
</dbReference>
<dbReference type="Pfam" id="PF00076">
    <property type="entry name" value="RRM_1"/>
    <property type="match status" value="1"/>
</dbReference>
<reference evidence="7" key="1">
    <citation type="submission" date="2022-05" db="EMBL/GenBank/DDBJ databases">
        <title>The Musa troglodytarum L. genome provides insights into the mechanism of non-climacteric behaviour and enrichment of carotenoids.</title>
        <authorList>
            <person name="Wang J."/>
        </authorList>
    </citation>
    <scope>NUCLEOTIDE SEQUENCE</scope>
    <source>
        <tissue evidence="7">Leaf</tissue>
    </source>
</reference>
<organism evidence="7 8">
    <name type="scientific">Musa troglodytarum</name>
    <name type="common">fe'i banana</name>
    <dbReference type="NCBI Taxonomy" id="320322"/>
    <lineage>
        <taxon>Eukaryota</taxon>
        <taxon>Viridiplantae</taxon>
        <taxon>Streptophyta</taxon>
        <taxon>Embryophyta</taxon>
        <taxon>Tracheophyta</taxon>
        <taxon>Spermatophyta</taxon>
        <taxon>Magnoliopsida</taxon>
        <taxon>Liliopsida</taxon>
        <taxon>Zingiberales</taxon>
        <taxon>Musaceae</taxon>
        <taxon>Musa</taxon>
    </lineage>
</organism>
<keyword evidence="3 4" id="KW-0694">RNA-binding</keyword>
<gene>
    <name evidence="7" type="ORF">MUK42_34608</name>
</gene>
<dbReference type="PROSITE" id="PS51309">
    <property type="entry name" value="PABC"/>
    <property type="match status" value="1"/>
</dbReference>
<evidence type="ECO:0000256" key="1">
    <source>
        <dbReference type="ARBA" id="ARBA00008557"/>
    </source>
</evidence>
<dbReference type="AlphaFoldDB" id="A0A9E7L360"/>
<dbReference type="PANTHER" id="PTHR24012">
    <property type="entry name" value="RNA BINDING PROTEIN"/>
    <property type="match status" value="1"/>
</dbReference>
<feature type="domain" description="RRM" evidence="5">
    <location>
        <begin position="34"/>
        <end position="112"/>
    </location>
</feature>
<dbReference type="InterPro" id="IPR036053">
    <property type="entry name" value="PABP-dom"/>
</dbReference>
<evidence type="ECO:0000259" key="6">
    <source>
        <dbReference type="PROSITE" id="PS51309"/>
    </source>
</evidence>
<evidence type="ECO:0000313" key="7">
    <source>
        <dbReference type="EMBL" id="URE36365.1"/>
    </source>
</evidence>
<evidence type="ECO:0000256" key="3">
    <source>
        <dbReference type="ARBA" id="ARBA00022884"/>
    </source>
</evidence>
<dbReference type="GO" id="GO:0003723">
    <property type="term" value="F:RNA binding"/>
    <property type="evidence" value="ECO:0007669"/>
    <property type="project" value="UniProtKB-UniRule"/>
</dbReference>
<dbReference type="SMART" id="SM00517">
    <property type="entry name" value="PolyA"/>
    <property type="match status" value="1"/>
</dbReference>
<evidence type="ECO:0000256" key="4">
    <source>
        <dbReference type="PROSITE-ProRule" id="PRU00176"/>
    </source>
</evidence>
<evidence type="ECO:0000256" key="2">
    <source>
        <dbReference type="ARBA" id="ARBA00022737"/>
    </source>
</evidence>
<name>A0A9E7L360_9LILI</name>
<dbReference type="SMART" id="SM00360">
    <property type="entry name" value="RRM"/>
    <property type="match status" value="1"/>
</dbReference>
<dbReference type="Proteomes" id="UP001055439">
    <property type="component" value="Chromosome 8"/>
</dbReference>
<evidence type="ECO:0000313" key="8">
    <source>
        <dbReference type="Proteomes" id="UP001055439"/>
    </source>
</evidence>
<dbReference type="EMBL" id="CP097510">
    <property type="protein sequence ID" value="URE36365.1"/>
    <property type="molecule type" value="Genomic_DNA"/>
</dbReference>
<feature type="domain" description="PABC" evidence="6">
    <location>
        <begin position="202"/>
        <end position="280"/>
    </location>
</feature>
<dbReference type="Pfam" id="PF00658">
    <property type="entry name" value="MLLE"/>
    <property type="match status" value="1"/>
</dbReference>
<keyword evidence="8" id="KW-1185">Reference proteome</keyword>
<dbReference type="PROSITE" id="PS50102">
    <property type="entry name" value="RRM"/>
    <property type="match status" value="1"/>
</dbReference>
<accession>A0A9E7L360</accession>
<comment type="similarity">
    <text evidence="1">Belongs to the polyadenylate-binding protein type-1 family.</text>
</comment>
<keyword evidence="2" id="KW-0677">Repeat</keyword>
<sequence length="291" mass="32405">MIMETQRGLVLLTMKALIVRHGQWKQCMGHDLASNVYGKNIDDAVDDNALRERFSEFGNIISAKVLLDDKGRSKGFGFVCYSTPTEKAIKAVNNLCGCMFYGKPLYVAIAQRKEERRAFLCLTYSQLMAGSPAAGYTPLYHASSSLLQDRVSCTILWAQPCMESRWICCSIKINVTSDANSSNTKDFKATKTKWMSDEWKYDAPIWTCQLIHASFAASEPFSKQCRFDNSAGVPRFDLAAKITGMLFEMDDSELLPLLESPESLAPNVGEAVQVLEVSNEKVDGQETIQST</sequence>
<evidence type="ECO:0000259" key="5">
    <source>
        <dbReference type="PROSITE" id="PS50102"/>
    </source>
</evidence>
<dbReference type="InterPro" id="IPR000504">
    <property type="entry name" value="RRM_dom"/>
</dbReference>
<protein>
    <submittedName>
        <fullName evidence="7">Poly-adenylate binding protein, unique domain</fullName>
    </submittedName>
</protein>
<dbReference type="Gene3D" id="1.10.1900.10">
    <property type="entry name" value="c-terminal domain of poly(a) binding protein"/>
    <property type="match status" value="1"/>
</dbReference>
<dbReference type="OrthoDB" id="439808at2759"/>
<dbReference type="InterPro" id="IPR002004">
    <property type="entry name" value="PABP_HYD_C"/>
</dbReference>
<dbReference type="Gene3D" id="3.30.70.330">
    <property type="match status" value="1"/>
</dbReference>
<dbReference type="SUPFAM" id="SSF54928">
    <property type="entry name" value="RNA-binding domain, RBD"/>
    <property type="match status" value="1"/>
</dbReference>
<proteinExistence type="inferred from homology"/>
<dbReference type="SUPFAM" id="SSF63570">
    <property type="entry name" value="PABC (PABP) domain"/>
    <property type="match status" value="1"/>
</dbReference>
<dbReference type="InterPro" id="IPR035979">
    <property type="entry name" value="RBD_domain_sf"/>
</dbReference>